<reference evidence="4" key="1">
    <citation type="submission" date="2016-07" db="EMBL/GenBank/DDBJ databases">
        <authorList>
            <person name="Florea S."/>
            <person name="Webb J.S."/>
            <person name="Jaromczyk J."/>
            <person name="Schardl C.L."/>
        </authorList>
    </citation>
    <scope>NUCLEOTIDE SEQUENCE [LARGE SCALE GENOMIC DNA]</scope>
    <source>
        <strain evidence="4">IPBSL-7</strain>
    </source>
</reference>
<accession>A0A1C0AN04</accession>
<dbReference type="AlphaFoldDB" id="A0A1C0AN04"/>
<dbReference type="EMBL" id="MBQD01000020">
    <property type="protein sequence ID" value="OCL34731.1"/>
    <property type="molecule type" value="Genomic_DNA"/>
</dbReference>
<dbReference type="Pfam" id="PF05532">
    <property type="entry name" value="CsbD"/>
    <property type="match status" value="1"/>
</dbReference>
<dbReference type="RefSeq" id="WP_068751413.1">
    <property type="nucleotide sequence ID" value="NZ_LR214441.1"/>
</dbReference>
<dbReference type="Proteomes" id="UP000093501">
    <property type="component" value="Unassembled WGS sequence"/>
</dbReference>
<evidence type="ECO:0000256" key="2">
    <source>
        <dbReference type="SAM" id="MobiDB-lite"/>
    </source>
</evidence>
<comment type="similarity">
    <text evidence="1">Belongs to the UPF0337 (CsbD) family.</text>
</comment>
<dbReference type="InterPro" id="IPR036629">
    <property type="entry name" value="YjbJ_sf"/>
</dbReference>
<evidence type="ECO:0000313" key="3">
    <source>
        <dbReference type="EMBL" id="OCL34731.1"/>
    </source>
</evidence>
<feature type="compositionally biased region" description="Basic and acidic residues" evidence="2">
    <location>
        <begin position="81"/>
        <end position="134"/>
    </location>
</feature>
<dbReference type="SUPFAM" id="SSF69047">
    <property type="entry name" value="Hypothetical protein YjbJ"/>
    <property type="match status" value="1"/>
</dbReference>
<proteinExistence type="inferred from homology"/>
<dbReference type="Gene3D" id="1.10.1470.10">
    <property type="entry name" value="YjbJ"/>
    <property type="match status" value="1"/>
</dbReference>
<feature type="compositionally biased region" description="Basic and acidic residues" evidence="2">
    <location>
        <begin position="1"/>
        <end position="69"/>
    </location>
</feature>
<comment type="caution">
    <text evidence="3">The sequence shown here is derived from an EMBL/GenBank/DDBJ whole genome shotgun (WGS) entry which is preliminary data.</text>
</comment>
<protein>
    <submittedName>
        <fullName evidence="3">Uncharacterized protein</fullName>
    </submittedName>
</protein>
<dbReference type="InterPro" id="IPR008462">
    <property type="entry name" value="CsbD"/>
</dbReference>
<name>A0A1C0AN04_9ACTN</name>
<keyword evidence="4" id="KW-1185">Reference proteome</keyword>
<feature type="region of interest" description="Disordered" evidence="2">
    <location>
        <begin position="1"/>
        <end position="134"/>
    </location>
</feature>
<gene>
    <name evidence="3" type="ORF">BCR15_03340</name>
</gene>
<evidence type="ECO:0000313" key="4">
    <source>
        <dbReference type="Proteomes" id="UP000093501"/>
    </source>
</evidence>
<sequence>MGIDDQMRKAADEVSGRAKEMWGDLTDNERLEAEGRAQHTADDAGHVADHELDPARADRITDDVYDRPVGDPAPYLSGEDSNLRDELRDDMGQDPRRRDRVTDPTDGNLRDALRDDMGQRDPLTDPNAIRRDQI</sequence>
<organism evidence="3 4">
    <name type="scientific">Tessaracoccus lapidicaptus</name>
    <dbReference type="NCBI Taxonomy" id="1427523"/>
    <lineage>
        <taxon>Bacteria</taxon>
        <taxon>Bacillati</taxon>
        <taxon>Actinomycetota</taxon>
        <taxon>Actinomycetes</taxon>
        <taxon>Propionibacteriales</taxon>
        <taxon>Propionibacteriaceae</taxon>
        <taxon>Tessaracoccus</taxon>
    </lineage>
</organism>
<evidence type="ECO:0000256" key="1">
    <source>
        <dbReference type="ARBA" id="ARBA00009129"/>
    </source>
</evidence>